<accession>A0A163WGF0</accession>
<dbReference type="GO" id="GO:0005829">
    <property type="term" value="C:cytosol"/>
    <property type="evidence" value="ECO:0007669"/>
    <property type="project" value="TreeGrafter"/>
</dbReference>
<dbReference type="eggNOG" id="COG2091">
    <property type="taxonomic scope" value="Bacteria"/>
</dbReference>
<dbReference type="GO" id="GO:0019878">
    <property type="term" value="P:lysine biosynthetic process via aminoadipic acid"/>
    <property type="evidence" value="ECO:0007669"/>
    <property type="project" value="TreeGrafter"/>
</dbReference>
<keyword evidence="2" id="KW-0808">Transferase</keyword>
<dbReference type="GO" id="GO:0008897">
    <property type="term" value="F:holo-[acyl-carrier-protein] synthase activity"/>
    <property type="evidence" value="ECO:0007669"/>
    <property type="project" value="InterPro"/>
</dbReference>
<dbReference type="Pfam" id="PF22624">
    <property type="entry name" value="AASDHPPT_N"/>
    <property type="match status" value="1"/>
</dbReference>
<evidence type="ECO:0000259" key="3">
    <source>
        <dbReference type="Pfam" id="PF01648"/>
    </source>
</evidence>
<dbReference type="Proteomes" id="UP000076563">
    <property type="component" value="Unassembled WGS sequence"/>
</dbReference>
<feature type="domain" description="4'-phosphopantetheinyl transferase N-terminal" evidence="4">
    <location>
        <begin position="18"/>
        <end position="101"/>
    </location>
</feature>
<evidence type="ECO:0000256" key="1">
    <source>
        <dbReference type="ARBA" id="ARBA00010990"/>
    </source>
</evidence>
<name>A0A163WGF0_9BACL</name>
<feature type="domain" description="4'-phosphopantetheinyl transferase" evidence="3">
    <location>
        <begin position="105"/>
        <end position="207"/>
    </location>
</feature>
<comment type="similarity">
    <text evidence="1">Belongs to the P-Pant transferase superfamily. Gsp/Sfp/HetI/AcpT family.</text>
</comment>
<dbReference type="Pfam" id="PF01648">
    <property type="entry name" value="ACPS"/>
    <property type="match status" value="1"/>
</dbReference>
<dbReference type="SUPFAM" id="SSF56214">
    <property type="entry name" value="4'-phosphopantetheinyl transferase"/>
    <property type="match status" value="2"/>
</dbReference>
<dbReference type="RefSeq" id="WP_063184157.1">
    <property type="nucleotide sequence ID" value="NZ_LQRA01000067.1"/>
</dbReference>
<proteinExistence type="inferred from homology"/>
<evidence type="ECO:0000313" key="5">
    <source>
        <dbReference type="EMBL" id="KZE76321.1"/>
    </source>
</evidence>
<dbReference type="InterPro" id="IPR050559">
    <property type="entry name" value="P-Pant_transferase_sf"/>
</dbReference>
<organism evidence="5 6">
    <name type="scientific">Paenibacillus elgii</name>
    <dbReference type="NCBI Taxonomy" id="189691"/>
    <lineage>
        <taxon>Bacteria</taxon>
        <taxon>Bacillati</taxon>
        <taxon>Bacillota</taxon>
        <taxon>Bacilli</taxon>
        <taxon>Bacillales</taxon>
        <taxon>Paenibacillaceae</taxon>
        <taxon>Paenibacillus</taxon>
    </lineage>
</organism>
<sequence>MTIEVYAVRLPGEPEAGIMQQLYDCVSEEKQAKAARLELPADQCKTLVGEALARWLIGQKWGLHPSDIRYIYNAYGKPSLDGFPNVHFNVSRSGEWVVCAISEQPVGIDIERKQYIDFSWSYHYFAPEEAYDLQQRPFAERLPYFYELWTLKESFIKQRGVGLSLPLDRFAVRVTSEGNPVLLHSPDLKEYWFKQYSVDGPYKLAVCGQERDFAEELTVLPFDTFISSLGSLQLVPQAVQSGEY</sequence>
<gene>
    <name evidence="5" type="ORF">AV654_22885</name>
</gene>
<evidence type="ECO:0000313" key="6">
    <source>
        <dbReference type="Proteomes" id="UP000076563"/>
    </source>
</evidence>
<keyword evidence="6" id="KW-1185">Reference proteome</keyword>
<dbReference type="EMBL" id="LQRA01000067">
    <property type="protein sequence ID" value="KZE76321.1"/>
    <property type="molecule type" value="Genomic_DNA"/>
</dbReference>
<dbReference type="InterPro" id="IPR008278">
    <property type="entry name" value="4-PPantetheinyl_Trfase_dom"/>
</dbReference>
<dbReference type="InterPro" id="IPR055066">
    <property type="entry name" value="AASDHPPT_N"/>
</dbReference>
<dbReference type="PANTHER" id="PTHR12215:SF10">
    <property type="entry name" value="L-AMINOADIPATE-SEMIALDEHYDE DEHYDROGENASE-PHOSPHOPANTETHEINYL TRANSFERASE"/>
    <property type="match status" value="1"/>
</dbReference>
<evidence type="ECO:0000256" key="2">
    <source>
        <dbReference type="ARBA" id="ARBA00022679"/>
    </source>
</evidence>
<dbReference type="STRING" id="1007103.GCA_000213315_07082"/>
<dbReference type="Gene3D" id="3.90.470.20">
    <property type="entry name" value="4'-phosphopantetheinyl transferase domain"/>
    <property type="match status" value="2"/>
</dbReference>
<evidence type="ECO:0000259" key="4">
    <source>
        <dbReference type="Pfam" id="PF22624"/>
    </source>
</evidence>
<dbReference type="GO" id="GO:0000287">
    <property type="term" value="F:magnesium ion binding"/>
    <property type="evidence" value="ECO:0007669"/>
    <property type="project" value="InterPro"/>
</dbReference>
<dbReference type="AlphaFoldDB" id="A0A163WGF0"/>
<dbReference type="OrthoDB" id="9808281at2"/>
<reference evidence="6" key="1">
    <citation type="submission" date="2016-01" db="EMBL/GenBank/DDBJ databases">
        <title>Draft genome of Chromobacterium sp. F49.</title>
        <authorList>
            <person name="Hong K.W."/>
        </authorList>
    </citation>
    <scope>NUCLEOTIDE SEQUENCE [LARGE SCALE GENOMIC DNA]</scope>
    <source>
        <strain evidence="6">M63</strain>
    </source>
</reference>
<protein>
    <submittedName>
        <fullName evidence="5">Uncharacterized protein</fullName>
    </submittedName>
</protein>
<comment type="caution">
    <text evidence="5">The sequence shown here is derived from an EMBL/GenBank/DDBJ whole genome shotgun (WGS) entry which is preliminary data.</text>
</comment>
<dbReference type="InterPro" id="IPR037143">
    <property type="entry name" value="4-PPantetheinyl_Trfase_dom_sf"/>
</dbReference>
<dbReference type="PANTHER" id="PTHR12215">
    <property type="entry name" value="PHOSPHOPANTETHEINE TRANSFERASE"/>
    <property type="match status" value="1"/>
</dbReference>